<evidence type="ECO:0000313" key="2">
    <source>
        <dbReference type="EMBL" id="EFD92503.1"/>
    </source>
</evidence>
<dbReference type="EMBL" id="GG745585">
    <property type="protein sequence ID" value="EFD92503.1"/>
    <property type="molecule type" value="Genomic_DNA"/>
</dbReference>
<reference evidence="2 3" key="1">
    <citation type="journal article" date="2010" name="Proc. Natl. Acad. Sci. U.S.A.">
        <title>Enigmatic, ultrasmall, uncultivated Archaea.</title>
        <authorList>
            <person name="Baker B.J."/>
            <person name="Comolli L.R."/>
            <person name="Dick G.J."/>
            <person name="Hauser L.J."/>
            <person name="Hyatt D."/>
            <person name="Dill B.D."/>
            <person name="Land M.L."/>
            <person name="Verberkmoes N.C."/>
            <person name="Hettich R.L."/>
            <person name="Banfield J.F."/>
        </authorList>
    </citation>
    <scope>NUCLEOTIDE SEQUENCE [LARGE SCALE GENOMIC DNA]</scope>
</reference>
<proteinExistence type="predicted"/>
<evidence type="ECO:0000313" key="3">
    <source>
        <dbReference type="Proteomes" id="UP000009376"/>
    </source>
</evidence>
<protein>
    <submittedName>
        <fullName evidence="2">Uncharacterized protein</fullName>
    </submittedName>
</protein>
<gene>
    <name evidence="2" type="ORF">BJBARM5_0792</name>
</gene>
<keyword evidence="1" id="KW-1133">Transmembrane helix</keyword>
<organism evidence="2 3">
    <name type="scientific">Candidatus Parvarchaeum acidophilus ARMAN-5</name>
    <dbReference type="NCBI Taxonomy" id="662762"/>
    <lineage>
        <taxon>Archaea</taxon>
        <taxon>Candidatus Parvarchaeota</taxon>
        <taxon>Candidatus Parvarchaeum</taxon>
    </lineage>
</organism>
<sequence>MPKTTLQIIMTFIADNPASILSLGGVFLIILGYFGSFIDPNNGYNGIVFWIGVILIPSGVFVHILWLITRHDRRGY</sequence>
<feature type="transmembrane region" description="Helical" evidence="1">
    <location>
        <begin position="47"/>
        <end position="68"/>
    </location>
</feature>
<evidence type="ECO:0000256" key="1">
    <source>
        <dbReference type="SAM" id="Phobius"/>
    </source>
</evidence>
<keyword evidence="1" id="KW-0472">Membrane</keyword>
<feature type="transmembrane region" description="Helical" evidence="1">
    <location>
        <begin position="12"/>
        <end position="35"/>
    </location>
</feature>
<accession>D6GWB0</accession>
<name>D6GWB0_PARA5</name>
<dbReference type="Proteomes" id="UP000009376">
    <property type="component" value="Unassembled WGS sequence"/>
</dbReference>
<dbReference type="AlphaFoldDB" id="D6GWB0"/>
<keyword evidence="1" id="KW-0812">Transmembrane</keyword>